<dbReference type="AlphaFoldDB" id="A0A6A4NML3"/>
<sequence>MYVCKSDFFRGKKRRGNLCNFIKNWRCVIDLNLCSIIDFEYSTQVRGGLNYTLIYINNIYHSKLKLNTS</sequence>
<gene>
    <name evidence="1" type="ORF">Lalb_Chr21g0316171</name>
</gene>
<organism evidence="1 2">
    <name type="scientific">Lupinus albus</name>
    <name type="common">White lupine</name>
    <name type="synonym">Lupinus termis</name>
    <dbReference type="NCBI Taxonomy" id="3870"/>
    <lineage>
        <taxon>Eukaryota</taxon>
        <taxon>Viridiplantae</taxon>
        <taxon>Streptophyta</taxon>
        <taxon>Embryophyta</taxon>
        <taxon>Tracheophyta</taxon>
        <taxon>Spermatophyta</taxon>
        <taxon>Magnoliopsida</taxon>
        <taxon>eudicotyledons</taxon>
        <taxon>Gunneridae</taxon>
        <taxon>Pentapetalae</taxon>
        <taxon>rosids</taxon>
        <taxon>fabids</taxon>
        <taxon>Fabales</taxon>
        <taxon>Fabaceae</taxon>
        <taxon>Papilionoideae</taxon>
        <taxon>50 kb inversion clade</taxon>
        <taxon>genistoids sensu lato</taxon>
        <taxon>core genistoids</taxon>
        <taxon>Genisteae</taxon>
        <taxon>Lupinus</taxon>
    </lineage>
</organism>
<proteinExistence type="predicted"/>
<keyword evidence="2" id="KW-1185">Reference proteome</keyword>
<evidence type="ECO:0000313" key="1">
    <source>
        <dbReference type="EMBL" id="KAE9590111.1"/>
    </source>
</evidence>
<name>A0A6A4NML3_LUPAL</name>
<dbReference type="Proteomes" id="UP000447434">
    <property type="component" value="Chromosome 21"/>
</dbReference>
<protein>
    <submittedName>
        <fullName evidence="1">Uncharacterized protein</fullName>
    </submittedName>
</protein>
<dbReference type="EMBL" id="WOCE01000021">
    <property type="protein sequence ID" value="KAE9590111.1"/>
    <property type="molecule type" value="Genomic_DNA"/>
</dbReference>
<evidence type="ECO:0000313" key="2">
    <source>
        <dbReference type="Proteomes" id="UP000447434"/>
    </source>
</evidence>
<accession>A0A6A4NML3</accession>
<reference evidence="2" key="1">
    <citation type="journal article" date="2020" name="Nat. Commun.">
        <title>Genome sequence of the cluster root forming white lupin.</title>
        <authorList>
            <person name="Hufnagel B."/>
            <person name="Marques A."/>
            <person name="Soriano A."/>
            <person name="Marques L."/>
            <person name="Divol F."/>
            <person name="Doumas P."/>
            <person name="Sallet E."/>
            <person name="Mancinotti D."/>
            <person name="Carrere S."/>
            <person name="Marande W."/>
            <person name="Arribat S."/>
            <person name="Keller J."/>
            <person name="Huneau C."/>
            <person name="Blein T."/>
            <person name="Aime D."/>
            <person name="Laguerre M."/>
            <person name="Taylor J."/>
            <person name="Schubert V."/>
            <person name="Nelson M."/>
            <person name="Geu-Flores F."/>
            <person name="Crespi M."/>
            <person name="Gallardo-Guerrero K."/>
            <person name="Delaux P.-M."/>
            <person name="Salse J."/>
            <person name="Berges H."/>
            <person name="Guyot R."/>
            <person name="Gouzy J."/>
            <person name="Peret B."/>
        </authorList>
    </citation>
    <scope>NUCLEOTIDE SEQUENCE [LARGE SCALE GENOMIC DNA]</scope>
    <source>
        <strain evidence="2">cv. Amiga</strain>
    </source>
</reference>
<comment type="caution">
    <text evidence="1">The sequence shown here is derived from an EMBL/GenBank/DDBJ whole genome shotgun (WGS) entry which is preliminary data.</text>
</comment>